<dbReference type="AlphaFoldDB" id="A0A9N9J8T1"/>
<protein>
    <submittedName>
        <fullName evidence="1">5719_t:CDS:1</fullName>
    </submittedName>
</protein>
<reference evidence="1" key="1">
    <citation type="submission" date="2021-06" db="EMBL/GenBank/DDBJ databases">
        <authorList>
            <person name="Kallberg Y."/>
            <person name="Tangrot J."/>
            <person name="Rosling A."/>
        </authorList>
    </citation>
    <scope>NUCLEOTIDE SEQUENCE</scope>
    <source>
        <strain evidence="1">MA453B</strain>
    </source>
</reference>
<name>A0A9N9J8T1_9GLOM</name>
<gene>
    <name evidence="1" type="ORF">DERYTH_LOCUS18535</name>
</gene>
<dbReference type="Proteomes" id="UP000789405">
    <property type="component" value="Unassembled WGS sequence"/>
</dbReference>
<proteinExistence type="predicted"/>
<dbReference type="OrthoDB" id="10624083at2759"/>
<comment type="caution">
    <text evidence="1">The sequence shown here is derived from an EMBL/GenBank/DDBJ whole genome shotgun (WGS) entry which is preliminary data.</text>
</comment>
<organism evidence="1 2">
    <name type="scientific">Dentiscutata erythropus</name>
    <dbReference type="NCBI Taxonomy" id="1348616"/>
    <lineage>
        <taxon>Eukaryota</taxon>
        <taxon>Fungi</taxon>
        <taxon>Fungi incertae sedis</taxon>
        <taxon>Mucoromycota</taxon>
        <taxon>Glomeromycotina</taxon>
        <taxon>Glomeromycetes</taxon>
        <taxon>Diversisporales</taxon>
        <taxon>Gigasporaceae</taxon>
        <taxon>Dentiscutata</taxon>
    </lineage>
</organism>
<evidence type="ECO:0000313" key="2">
    <source>
        <dbReference type="Proteomes" id="UP000789405"/>
    </source>
</evidence>
<keyword evidence="2" id="KW-1185">Reference proteome</keyword>
<dbReference type="EMBL" id="CAJVPY010018933">
    <property type="protein sequence ID" value="CAG8769368.1"/>
    <property type="molecule type" value="Genomic_DNA"/>
</dbReference>
<evidence type="ECO:0000313" key="1">
    <source>
        <dbReference type="EMBL" id="CAG8769368.1"/>
    </source>
</evidence>
<sequence>YNSLYFGTASDLTTENLKLPKFENDLKFEDNPSINSLMSVDEGIEFHRNEYYESAWKCFEKIQNFVIH</sequence>
<accession>A0A9N9J8T1</accession>
<feature type="non-terminal residue" evidence="1">
    <location>
        <position position="1"/>
    </location>
</feature>